<comment type="subcellular location">
    <subcellularLocation>
        <location evidence="1">Cell membrane</location>
        <topology evidence="1">Multi-pass membrane protein</topology>
    </subcellularLocation>
</comment>
<feature type="transmembrane region" description="Helical" evidence="7">
    <location>
        <begin position="154"/>
        <end position="178"/>
    </location>
</feature>
<evidence type="ECO:0000313" key="8">
    <source>
        <dbReference type="EMBL" id="NQE36564.1"/>
    </source>
</evidence>
<feature type="region of interest" description="Disordered" evidence="6">
    <location>
        <begin position="50"/>
        <end position="85"/>
    </location>
</feature>
<feature type="transmembrane region" description="Helical" evidence="7">
    <location>
        <begin position="12"/>
        <end position="31"/>
    </location>
</feature>
<accession>A0ABX2D1N3</accession>
<dbReference type="Proteomes" id="UP000702425">
    <property type="component" value="Unassembled WGS sequence"/>
</dbReference>
<organism evidence="8 9">
    <name type="scientific">Microcoleus asticus IPMA8</name>
    <dbReference type="NCBI Taxonomy" id="2563858"/>
    <lineage>
        <taxon>Bacteria</taxon>
        <taxon>Bacillati</taxon>
        <taxon>Cyanobacteriota</taxon>
        <taxon>Cyanophyceae</taxon>
        <taxon>Oscillatoriophycideae</taxon>
        <taxon>Oscillatoriales</taxon>
        <taxon>Microcoleaceae</taxon>
        <taxon>Microcoleus</taxon>
        <taxon>Microcoleus asticus</taxon>
    </lineage>
</organism>
<evidence type="ECO:0000256" key="6">
    <source>
        <dbReference type="SAM" id="MobiDB-lite"/>
    </source>
</evidence>
<evidence type="ECO:0000313" key="9">
    <source>
        <dbReference type="Proteomes" id="UP000702425"/>
    </source>
</evidence>
<keyword evidence="2" id="KW-1003">Cell membrane</keyword>
<feature type="transmembrane region" description="Helical" evidence="7">
    <location>
        <begin position="262"/>
        <end position="288"/>
    </location>
</feature>
<protein>
    <submittedName>
        <fullName evidence="8">Uncharacterized protein</fullName>
    </submittedName>
</protein>
<feature type="transmembrane region" description="Helical" evidence="7">
    <location>
        <begin position="91"/>
        <end position="109"/>
    </location>
</feature>
<dbReference type="EMBL" id="SRRZ01000089">
    <property type="protein sequence ID" value="NQE36564.1"/>
    <property type="molecule type" value="Genomic_DNA"/>
</dbReference>
<keyword evidence="4 7" id="KW-1133">Transmembrane helix</keyword>
<dbReference type="Pfam" id="PF02690">
    <property type="entry name" value="Na_Pi_cotrans"/>
    <property type="match status" value="2"/>
</dbReference>
<keyword evidence="9" id="KW-1185">Reference proteome</keyword>
<dbReference type="InterPro" id="IPR003841">
    <property type="entry name" value="Na/Pi_transpt"/>
</dbReference>
<dbReference type="RefSeq" id="WP_172190454.1">
    <property type="nucleotide sequence ID" value="NZ_CAWPPK010000306.1"/>
</dbReference>
<proteinExistence type="predicted"/>
<feature type="transmembrane region" description="Helical" evidence="7">
    <location>
        <begin position="331"/>
        <end position="356"/>
    </location>
</feature>
<evidence type="ECO:0000256" key="4">
    <source>
        <dbReference type="ARBA" id="ARBA00022989"/>
    </source>
</evidence>
<dbReference type="PANTHER" id="PTHR10010:SF46">
    <property type="entry name" value="SODIUM-DEPENDENT PHOSPHATE TRANSPORT PROTEIN 2B"/>
    <property type="match status" value="1"/>
</dbReference>
<dbReference type="NCBIfam" id="NF037997">
    <property type="entry name" value="Na_Pi_symport"/>
    <property type="match status" value="1"/>
</dbReference>
<comment type="caution">
    <text evidence="8">The sequence shown here is derived from an EMBL/GenBank/DDBJ whole genome shotgun (WGS) entry which is preliminary data.</text>
</comment>
<evidence type="ECO:0000256" key="5">
    <source>
        <dbReference type="ARBA" id="ARBA00023136"/>
    </source>
</evidence>
<gene>
    <name evidence="8" type="ORF">E5S67_04329</name>
</gene>
<evidence type="ECO:0000256" key="7">
    <source>
        <dbReference type="SAM" id="Phobius"/>
    </source>
</evidence>
<dbReference type="PANTHER" id="PTHR10010">
    <property type="entry name" value="SOLUTE CARRIER FAMILY 34 SODIUM PHOSPHATE , MEMBER 2-RELATED"/>
    <property type="match status" value="1"/>
</dbReference>
<evidence type="ECO:0000256" key="2">
    <source>
        <dbReference type="ARBA" id="ARBA00022475"/>
    </source>
</evidence>
<reference evidence="8 9" key="1">
    <citation type="journal article" date="2020" name="Sci. Rep.">
        <title>A novel cyanobacterial geosmin producer, revising GeoA distribution and dispersion patterns in Bacteria.</title>
        <authorList>
            <person name="Churro C."/>
            <person name="Semedo-Aguiar A.P."/>
            <person name="Silva A.D."/>
            <person name="Pereira-Leal J.B."/>
            <person name="Leite R.B."/>
        </authorList>
    </citation>
    <scope>NUCLEOTIDE SEQUENCE [LARGE SCALE GENOMIC DNA]</scope>
    <source>
        <strain evidence="8 9">IPMA8</strain>
    </source>
</reference>
<keyword evidence="5 7" id="KW-0472">Membrane</keyword>
<keyword evidence="3 7" id="KW-0812">Transmembrane</keyword>
<evidence type="ECO:0000256" key="3">
    <source>
        <dbReference type="ARBA" id="ARBA00022692"/>
    </source>
</evidence>
<feature type="compositionally biased region" description="Low complexity" evidence="6">
    <location>
        <begin position="66"/>
        <end position="77"/>
    </location>
</feature>
<evidence type="ECO:0000256" key="1">
    <source>
        <dbReference type="ARBA" id="ARBA00004651"/>
    </source>
</evidence>
<feature type="transmembrane region" description="Helical" evidence="7">
    <location>
        <begin position="376"/>
        <end position="394"/>
    </location>
</feature>
<feature type="transmembrane region" description="Helical" evidence="7">
    <location>
        <begin position="190"/>
        <end position="211"/>
    </location>
</feature>
<sequence length="421" mass="44919">MRFLINSRKKLLNLSVLSFLATILIVVPPLIGARYNLFYPSLEVSVQAQTPNSSEVEPTPAATEGQQQQKNQPAKNASEGEDKKEEKLEPFKMTMGAIGGLVLFLYGVTRMAEGLEAIAGDRMKEIIGHFTTNRYAGLATGAAATTLLDSSSVTIIITIAMVSAGLLTFVQSLGVVLGSNIGTTIGAQIVAFKINEYAPIVMFIGFLLTFIGKTDRVKNIGLVLLGFGLLFFGLDQIESAMEPFETYQPFLKLMETLGEKPLLGAGIGALFTILVQSSSATVAIIVTLASQGLISLPAGIALMLGAEVGTCADTLVATIGRERPAVRTGIFHLLFNLTTATLGILFASQLAALAQWLSSLFGPGEDVARQIANAQLIFNVLGVILVIGFLPLIAKGLEKMIPKGKDERDSAFDRNSRSDYN</sequence>
<feature type="transmembrane region" description="Helical" evidence="7">
    <location>
        <begin position="217"/>
        <end position="234"/>
    </location>
</feature>
<name>A0ABX2D1N3_9CYAN</name>